<dbReference type="Proteomes" id="UP000244855">
    <property type="component" value="Unassembled WGS sequence"/>
</dbReference>
<keyword evidence="5 6" id="KW-0408">Iron</keyword>
<dbReference type="Pfam" id="PF00067">
    <property type="entry name" value="p450"/>
    <property type="match status" value="1"/>
</dbReference>
<dbReference type="InterPro" id="IPR036396">
    <property type="entry name" value="Cyt_P450_sf"/>
</dbReference>
<dbReference type="InterPro" id="IPR050121">
    <property type="entry name" value="Cytochrome_P450_monoxygenase"/>
</dbReference>
<keyword evidence="3 6" id="KW-0479">Metal-binding</keyword>
<dbReference type="EMBL" id="KZ805385">
    <property type="protein sequence ID" value="PVH99778.1"/>
    <property type="molecule type" value="Genomic_DNA"/>
</dbReference>
<evidence type="ECO:0000256" key="2">
    <source>
        <dbReference type="ARBA" id="ARBA00010617"/>
    </source>
</evidence>
<evidence type="ECO:0000256" key="5">
    <source>
        <dbReference type="ARBA" id="ARBA00023004"/>
    </source>
</evidence>
<evidence type="ECO:0000256" key="3">
    <source>
        <dbReference type="ARBA" id="ARBA00022723"/>
    </source>
</evidence>
<comment type="similarity">
    <text evidence="2 7">Belongs to the cytochrome P450 family.</text>
</comment>
<sequence>MENISLILFVLLGALLLRALWQLVRLSWAPNARLPGPWYTKYTGLVTVYKEFNGTGAHWVEQLHRKYGNVVRIKPNEVDFNSPSAAKTIHSYRKPFTKAAFYSMLDFNPGVPSIITTRDNANHGRLRRLFSSSTSESSMKLVEPLVNERIDLAIQRMEEEMTAEGYADVLKWWVFMATDVSGHLSFGESFRMLEQKKKNQYAKDLEDASKGVALMQLSPRLWKTLGEWGVPIFRGLLALRARVQKYADESLRRQQRMQIVEAQNFRPTFFTNILREGEKNGDTMSWDEMRMNADAFIIAGADTTAHTLTYLVWQLSKLENVSMKKRLLEELSLLKDGFTNEDLKPLSYLQCVITETLRLHAAAPGQLPRDVPPGGAEIDGIWFEEGTVAVTQPFSLHRNADVFPEPEEFNPSRWEAPSKAMNDAFLAFGGGSRTCLGINLANMELRLATAKYFLKFPHSKVSTKEGFCDDDMEMWISFLMSPKKHRCLIELS</sequence>
<evidence type="ECO:0000256" key="4">
    <source>
        <dbReference type="ARBA" id="ARBA00023002"/>
    </source>
</evidence>
<dbReference type="STRING" id="97972.A0A2V1DP48"/>
<name>A0A2V1DP48_9PLEO</name>
<comment type="cofactor">
    <cofactor evidence="1 6">
        <name>heme</name>
        <dbReference type="ChEBI" id="CHEBI:30413"/>
    </cofactor>
</comment>
<reference evidence="8 9" key="1">
    <citation type="journal article" date="2018" name="Sci. Rep.">
        <title>Comparative genomics provides insights into the lifestyle and reveals functional heterogeneity of dark septate endophytic fungi.</title>
        <authorList>
            <person name="Knapp D.G."/>
            <person name="Nemeth J.B."/>
            <person name="Barry K."/>
            <person name="Hainaut M."/>
            <person name="Henrissat B."/>
            <person name="Johnson J."/>
            <person name="Kuo A."/>
            <person name="Lim J.H.P."/>
            <person name="Lipzen A."/>
            <person name="Nolan M."/>
            <person name="Ohm R.A."/>
            <person name="Tamas L."/>
            <person name="Grigoriev I.V."/>
            <person name="Spatafora J.W."/>
            <person name="Nagy L.G."/>
            <person name="Kovacs G.M."/>
        </authorList>
    </citation>
    <scope>NUCLEOTIDE SEQUENCE [LARGE SCALE GENOMIC DNA]</scope>
    <source>
        <strain evidence="8 9">DSE2036</strain>
    </source>
</reference>
<keyword evidence="9" id="KW-1185">Reference proteome</keyword>
<protein>
    <submittedName>
        <fullName evidence="8">Cytochrome P450</fullName>
    </submittedName>
</protein>
<dbReference type="GO" id="GO:0004497">
    <property type="term" value="F:monooxygenase activity"/>
    <property type="evidence" value="ECO:0007669"/>
    <property type="project" value="UniProtKB-KW"/>
</dbReference>
<gene>
    <name evidence="8" type="ORF">DM02DRAFT_593779</name>
</gene>
<dbReference type="OrthoDB" id="1470350at2759"/>
<dbReference type="PRINTS" id="PR00385">
    <property type="entry name" value="P450"/>
</dbReference>
<evidence type="ECO:0000256" key="6">
    <source>
        <dbReference type="PIRSR" id="PIRSR602401-1"/>
    </source>
</evidence>
<organism evidence="8 9">
    <name type="scientific">Periconia macrospinosa</name>
    <dbReference type="NCBI Taxonomy" id="97972"/>
    <lineage>
        <taxon>Eukaryota</taxon>
        <taxon>Fungi</taxon>
        <taxon>Dikarya</taxon>
        <taxon>Ascomycota</taxon>
        <taxon>Pezizomycotina</taxon>
        <taxon>Dothideomycetes</taxon>
        <taxon>Pleosporomycetidae</taxon>
        <taxon>Pleosporales</taxon>
        <taxon>Massarineae</taxon>
        <taxon>Periconiaceae</taxon>
        <taxon>Periconia</taxon>
    </lineage>
</organism>
<dbReference type="PROSITE" id="PS00086">
    <property type="entry name" value="CYTOCHROME_P450"/>
    <property type="match status" value="1"/>
</dbReference>
<keyword evidence="6 7" id="KW-0349">Heme</keyword>
<dbReference type="InterPro" id="IPR001128">
    <property type="entry name" value="Cyt_P450"/>
</dbReference>
<dbReference type="GO" id="GO:0020037">
    <property type="term" value="F:heme binding"/>
    <property type="evidence" value="ECO:0007669"/>
    <property type="project" value="InterPro"/>
</dbReference>
<dbReference type="GO" id="GO:0016705">
    <property type="term" value="F:oxidoreductase activity, acting on paired donors, with incorporation or reduction of molecular oxygen"/>
    <property type="evidence" value="ECO:0007669"/>
    <property type="project" value="InterPro"/>
</dbReference>
<accession>A0A2V1DP48</accession>
<keyword evidence="7" id="KW-0503">Monooxygenase</keyword>
<evidence type="ECO:0000256" key="7">
    <source>
        <dbReference type="RuleBase" id="RU000461"/>
    </source>
</evidence>
<dbReference type="PRINTS" id="PR00463">
    <property type="entry name" value="EP450I"/>
</dbReference>
<dbReference type="AlphaFoldDB" id="A0A2V1DP48"/>
<dbReference type="SUPFAM" id="SSF48264">
    <property type="entry name" value="Cytochrome P450"/>
    <property type="match status" value="1"/>
</dbReference>
<dbReference type="PANTHER" id="PTHR24305">
    <property type="entry name" value="CYTOCHROME P450"/>
    <property type="match status" value="1"/>
</dbReference>
<dbReference type="Gene3D" id="1.10.630.10">
    <property type="entry name" value="Cytochrome P450"/>
    <property type="match status" value="1"/>
</dbReference>
<feature type="binding site" description="axial binding residue" evidence="6">
    <location>
        <position position="435"/>
    </location>
    <ligand>
        <name>heme</name>
        <dbReference type="ChEBI" id="CHEBI:30413"/>
    </ligand>
    <ligandPart>
        <name>Fe</name>
        <dbReference type="ChEBI" id="CHEBI:18248"/>
    </ligandPart>
</feature>
<evidence type="ECO:0000313" key="9">
    <source>
        <dbReference type="Proteomes" id="UP000244855"/>
    </source>
</evidence>
<dbReference type="PANTHER" id="PTHR24305:SF96">
    <property type="entry name" value="CYTOCHROME P450 MONOOXYGENASE STCB-RELATED"/>
    <property type="match status" value="1"/>
</dbReference>
<proteinExistence type="inferred from homology"/>
<dbReference type="GO" id="GO:0005506">
    <property type="term" value="F:iron ion binding"/>
    <property type="evidence" value="ECO:0007669"/>
    <property type="project" value="InterPro"/>
</dbReference>
<evidence type="ECO:0000313" key="8">
    <source>
        <dbReference type="EMBL" id="PVH99778.1"/>
    </source>
</evidence>
<keyword evidence="4 7" id="KW-0560">Oxidoreductase</keyword>
<evidence type="ECO:0000256" key="1">
    <source>
        <dbReference type="ARBA" id="ARBA00001971"/>
    </source>
</evidence>
<dbReference type="InterPro" id="IPR002401">
    <property type="entry name" value="Cyt_P450_E_grp-I"/>
</dbReference>
<dbReference type="InterPro" id="IPR017972">
    <property type="entry name" value="Cyt_P450_CS"/>
</dbReference>